<reference evidence="1 2" key="1">
    <citation type="journal article" date="2019" name="Antonie Van Leeuwenhoek">
        <title>Description of 'Ca. Methylobacter oryzae' KRF1, a novel species from the environmentally important Methylobacter clade 2.</title>
        <authorList>
            <person name="Khatri K."/>
            <person name="Mohite J.A."/>
            <person name="Pandit P.S."/>
            <person name="Bahulikar R."/>
            <person name="Rahalkar M.C."/>
        </authorList>
    </citation>
    <scope>NUCLEOTIDE SEQUENCE [LARGE SCALE GENOMIC DNA]</scope>
    <source>
        <strain evidence="1 2">KRF1</strain>
    </source>
</reference>
<name>A0ABY3C7U8_9GAMM</name>
<accession>A0ABY3C7U8</accession>
<dbReference type="Proteomes" id="UP000733744">
    <property type="component" value="Unassembled WGS sequence"/>
</dbReference>
<evidence type="ECO:0008006" key="3">
    <source>
        <dbReference type="Google" id="ProtNLM"/>
    </source>
</evidence>
<evidence type="ECO:0000313" key="1">
    <source>
        <dbReference type="EMBL" id="TRW92187.1"/>
    </source>
</evidence>
<organism evidence="1 2">
    <name type="scientific">Candidatus Methylobacter oryzae</name>
    <dbReference type="NCBI Taxonomy" id="2497749"/>
    <lineage>
        <taxon>Bacteria</taxon>
        <taxon>Pseudomonadati</taxon>
        <taxon>Pseudomonadota</taxon>
        <taxon>Gammaproteobacteria</taxon>
        <taxon>Methylococcales</taxon>
        <taxon>Methylococcaceae</taxon>
        <taxon>Methylobacter</taxon>
    </lineage>
</organism>
<sequence length="85" mass="9320">MQAIKAIYKEGNIQLLSPLVGVGSEAELFVVVLDKNDQASGMAESLRAAADKPEQEFQAIGLASFFDTEDDNNVDWEELFDAKAR</sequence>
<protein>
    <recommendedName>
        <fullName evidence="3">DUF2281 domain-containing protein</fullName>
    </recommendedName>
</protein>
<dbReference type="RefSeq" id="WP_127028251.1">
    <property type="nucleotide sequence ID" value="NZ_RYFG02000108.1"/>
</dbReference>
<evidence type="ECO:0000313" key="2">
    <source>
        <dbReference type="Proteomes" id="UP000733744"/>
    </source>
</evidence>
<proteinExistence type="predicted"/>
<keyword evidence="2" id="KW-1185">Reference proteome</keyword>
<gene>
    <name evidence="1" type="ORF">EKO24_015275</name>
</gene>
<dbReference type="EMBL" id="RYFG02000108">
    <property type="protein sequence ID" value="TRW92187.1"/>
    <property type="molecule type" value="Genomic_DNA"/>
</dbReference>
<comment type="caution">
    <text evidence="1">The sequence shown here is derived from an EMBL/GenBank/DDBJ whole genome shotgun (WGS) entry which is preliminary data.</text>
</comment>